<dbReference type="EnsemblMetazoa" id="ASIC002694-RA">
    <property type="protein sequence ID" value="ASIC002694-PA"/>
    <property type="gene ID" value="ASIC002694"/>
</dbReference>
<sequence>MLDSPLHHHAPLPVPVLRTDNSVVLVVVLIVLVCIDGRTTTWLLNGAGGKNCHHQHTTSDMCSVPDAARNVCSTHRPMCGDAFLCLFLYRRPSKRDQRLQLVSSTPVLV</sequence>
<keyword evidence="3" id="KW-1185">Reference proteome</keyword>
<dbReference type="EMBL" id="ATLV01010896">
    <property type="status" value="NOT_ANNOTATED_CDS"/>
    <property type="molecule type" value="Genomic_DNA"/>
</dbReference>
<evidence type="ECO:0000313" key="3">
    <source>
        <dbReference type="Proteomes" id="UP000030765"/>
    </source>
</evidence>
<dbReference type="VEuPathDB" id="VectorBase:ASIC002694"/>
<reference evidence="1 3" key="1">
    <citation type="journal article" date="2014" name="BMC Genomics">
        <title>Genome sequence of Anopheles sinensis provides insight into genetics basis of mosquito competence for malaria parasites.</title>
        <authorList>
            <person name="Zhou D."/>
            <person name="Zhang D."/>
            <person name="Ding G."/>
            <person name="Shi L."/>
            <person name="Hou Q."/>
            <person name="Ye Y."/>
            <person name="Xu Y."/>
            <person name="Zhou H."/>
            <person name="Xiong C."/>
            <person name="Li S."/>
            <person name="Yu J."/>
            <person name="Hong S."/>
            <person name="Yu X."/>
            <person name="Zou P."/>
            <person name="Chen C."/>
            <person name="Chang X."/>
            <person name="Wang W."/>
            <person name="Lv Y."/>
            <person name="Sun Y."/>
            <person name="Ma L."/>
            <person name="Shen B."/>
            <person name="Zhu C."/>
        </authorList>
    </citation>
    <scope>NUCLEOTIDE SEQUENCE [LARGE SCALE GENOMIC DNA]</scope>
</reference>
<evidence type="ECO:0000313" key="1">
    <source>
        <dbReference type="EMBL" id="KFB35788.1"/>
    </source>
</evidence>
<accession>A0A084VCU4</accession>
<evidence type="ECO:0000313" key="2">
    <source>
        <dbReference type="EnsemblMetazoa" id="ASIC002694-PA"/>
    </source>
</evidence>
<dbReference type="Proteomes" id="UP000030765">
    <property type="component" value="Unassembled WGS sequence"/>
</dbReference>
<reference evidence="2" key="2">
    <citation type="submission" date="2020-05" db="UniProtKB">
        <authorList>
            <consortium name="EnsemblMetazoa"/>
        </authorList>
    </citation>
    <scope>IDENTIFICATION</scope>
</reference>
<protein>
    <submittedName>
        <fullName evidence="1 2">Phospholipase C</fullName>
    </submittedName>
</protein>
<dbReference type="AlphaFoldDB" id="A0A084VCU4"/>
<dbReference type="EMBL" id="KE524621">
    <property type="protein sequence ID" value="KFB35788.1"/>
    <property type="molecule type" value="Genomic_DNA"/>
</dbReference>
<name>A0A084VCU4_ANOSI</name>
<proteinExistence type="predicted"/>
<organism evidence="1">
    <name type="scientific">Anopheles sinensis</name>
    <name type="common">Mosquito</name>
    <dbReference type="NCBI Taxonomy" id="74873"/>
    <lineage>
        <taxon>Eukaryota</taxon>
        <taxon>Metazoa</taxon>
        <taxon>Ecdysozoa</taxon>
        <taxon>Arthropoda</taxon>
        <taxon>Hexapoda</taxon>
        <taxon>Insecta</taxon>
        <taxon>Pterygota</taxon>
        <taxon>Neoptera</taxon>
        <taxon>Endopterygota</taxon>
        <taxon>Diptera</taxon>
        <taxon>Nematocera</taxon>
        <taxon>Culicoidea</taxon>
        <taxon>Culicidae</taxon>
        <taxon>Anophelinae</taxon>
        <taxon>Anopheles</taxon>
    </lineage>
</organism>
<gene>
    <name evidence="1" type="ORF">ZHAS_00002694</name>
</gene>